<accession>G4YJW7</accession>
<dbReference type="InterPro" id="IPR001878">
    <property type="entry name" value="Znf_CCHC"/>
</dbReference>
<dbReference type="EMBL" id="JH159151">
    <property type="protein sequence ID" value="EGZ27099.1"/>
    <property type="molecule type" value="Genomic_DNA"/>
</dbReference>
<dbReference type="PROSITE" id="PS50158">
    <property type="entry name" value="ZF_CCHC"/>
    <property type="match status" value="1"/>
</dbReference>
<evidence type="ECO:0000313" key="5">
    <source>
        <dbReference type="Proteomes" id="UP000002640"/>
    </source>
</evidence>
<dbReference type="KEGG" id="psoj:PHYSODRAFT_257313"/>
<evidence type="ECO:0000256" key="1">
    <source>
        <dbReference type="PROSITE-ProRule" id="PRU00047"/>
    </source>
</evidence>
<dbReference type="Pfam" id="PF22936">
    <property type="entry name" value="Pol_BBD"/>
    <property type="match status" value="1"/>
</dbReference>
<gene>
    <name evidence="4" type="ORF">PHYSODRAFT_257313</name>
</gene>
<feature type="compositionally biased region" description="Low complexity" evidence="2">
    <location>
        <begin position="57"/>
        <end position="75"/>
    </location>
</feature>
<sequence length="290" mass="31798">MSPFSMELGQQLQGMVEIGASEVDTLDKLKDQILRMDRYNRRDRELGVGGPAAAQNQTPHQAPKQKPQQLPHQQKNAGGNGGTKFVSPERAVAVAAKKLDKQQGNCYNCHRPDHLEKDCLKKTIQPASSTGKKQATYTNRVRKGRAKPDVQSSSDSEAADDVQSGSDHTATCDDTLGKPCAEDFLVNACADAISDDYSVWEWCFDNAANVHMASDRRYFTDYEPFGQDTECVRGFKKKFAAAPIGHGTVQVVVKKGDLDVVLTLQDALHVPNSKNLLSHSQAEDQVRRGG</sequence>
<dbReference type="GeneID" id="20638854"/>
<dbReference type="PANTHER" id="PTHR40628:SF1">
    <property type="entry name" value="CHROMO DOMAIN-CONTAINING PROTEIN"/>
    <property type="match status" value="1"/>
</dbReference>
<evidence type="ECO:0000259" key="3">
    <source>
        <dbReference type="PROSITE" id="PS50158"/>
    </source>
</evidence>
<dbReference type="InterPro" id="IPR054722">
    <property type="entry name" value="PolX-like_BBD"/>
</dbReference>
<organism evidence="4 5">
    <name type="scientific">Phytophthora sojae (strain P6497)</name>
    <name type="common">Soybean stem and root rot agent</name>
    <name type="synonym">Phytophthora megasperma f. sp. glycines</name>
    <dbReference type="NCBI Taxonomy" id="1094619"/>
    <lineage>
        <taxon>Eukaryota</taxon>
        <taxon>Sar</taxon>
        <taxon>Stramenopiles</taxon>
        <taxon>Oomycota</taxon>
        <taxon>Peronosporomycetes</taxon>
        <taxon>Peronosporales</taxon>
        <taxon>Peronosporaceae</taxon>
        <taxon>Phytophthora</taxon>
    </lineage>
</organism>
<evidence type="ECO:0000313" key="4">
    <source>
        <dbReference type="EMBL" id="EGZ27099.1"/>
    </source>
</evidence>
<protein>
    <recommendedName>
        <fullName evidence="3">CCHC-type domain-containing protein</fullName>
    </recommendedName>
</protein>
<reference evidence="4 5" key="1">
    <citation type="journal article" date="2006" name="Science">
        <title>Phytophthora genome sequences uncover evolutionary origins and mechanisms of pathogenesis.</title>
        <authorList>
            <person name="Tyler B.M."/>
            <person name="Tripathy S."/>
            <person name="Zhang X."/>
            <person name="Dehal P."/>
            <person name="Jiang R.H."/>
            <person name="Aerts A."/>
            <person name="Arredondo F.D."/>
            <person name="Baxter L."/>
            <person name="Bensasson D."/>
            <person name="Beynon J.L."/>
            <person name="Chapman J."/>
            <person name="Damasceno C.M."/>
            <person name="Dorrance A.E."/>
            <person name="Dou D."/>
            <person name="Dickerman A.W."/>
            <person name="Dubchak I.L."/>
            <person name="Garbelotto M."/>
            <person name="Gijzen M."/>
            <person name="Gordon S.G."/>
            <person name="Govers F."/>
            <person name="Grunwald N.J."/>
            <person name="Huang W."/>
            <person name="Ivors K.L."/>
            <person name="Jones R.W."/>
            <person name="Kamoun S."/>
            <person name="Krampis K."/>
            <person name="Lamour K.H."/>
            <person name="Lee M.K."/>
            <person name="McDonald W.H."/>
            <person name="Medina M."/>
            <person name="Meijer H.J."/>
            <person name="Nordberg E.K."/>
            <person name="Maclean D.J."/>
            <person name="Ospina-Giraldo M.D."/>
            <person name="Morris P.F."/>
            <person name="Phuntumart V."/>
            <person name="Putnam N.H."/>
            <person name="Rash S."/>
            <person name="Rose J.K."/>
            <person name="Sakihama Y."/>
            <person name="Salamov A.A."/>
            <person name="Savidor A."/>
            <person name="Scheuring C.F."/>
            <person name="Smith B.M."/>
            <person name="Sobral B.W."/>
            <person name="Terry A."/>
            <person name="Torto-Alalibo T.A."/>
            <person name="Win J."/>
            <person name="Xu Z."/>
            <person name="Zhang H."/>
            <person name="Grigoriev I.V."/>
            <person name="Rokhsar D.S."/>
            <person name="Boore J.L."/>
        </authorList>
    </citation>
    <scope>NUCLEOTIDE SEQUENCE [LARGE SCALE GENOMIC DNA]</scope>
    <source>
        <strain evidence="4 5">P6497</strain>
    </source>
</reference>
<dbReference type="InParanoid" id="G4YJW7"/>
<feature type="domain" description="CCHC-type" evidence="3">
    <location>
        <begin position="106"/>
        <end position="119"/>
    </location>
</feature>
<keyword evidence="1" id="KW-0479">Metal-binding</keyword>
<feature type="compositionally biased region" description="Polar residues" evidence="2">
    <location>
        <begin position="126"/>
        <end position="139"/>
    </location>
</feature>
<dbReference type="AlphaFoldDB" id="G4YJW7"/>
<proteinExistence type="predicted"/>
<dbReference type="GO" id="GO:0003676">
    <property type="term" value="F:nucleic acid binding"/>
    <property type="evidence" value="ECO:0007669"/>
    <property type="project" value="InterPro"/>
</dbReference>
<feature type="region of interest" description="Disordered" evidence="2">
    <location>
        <begin position="39"/>
        <end position="85"/>
    </location>
</feature>
<dbReference type="GO" id="GO:0008270">
    <property type="term" value="F:zinc ion binding"/>
    <property type="evidence" value="ECO:0007669"/>
    <property type="project" value="UniProtKB-KW"/>
</dbReference>
<feature type="region of interest" description="Disordered" evidence="2">
    <location>
        <begin position="126"/>
        <end position="168"/>
    </location>
</feature>
<dbReference type="Proteomes" id="UP000002640">
    <property type="component" value="Unassembled WGS sequence"/>
</dbReference>
<keyword evidence="5" id="KW-1185">Reference proteome</keyword>
<evidence type="ECO:0000256" key="2">
    <source>
        <dbReference type="SAM" id="MobiDB-lite"/>
    </source>
</evidence>
<keyword evidence="1" id="KW-0862">Zinc</keyword>
<dbReference type="PANTHER" id="PTHR40628">
    <property type="entry name" value="CHROMO DOMAIN-CONTAINING PROTEIN"/>
    <property type="match status" value="1"/>
</dbReference>
<name>G4YJW7_PHYSP</name>
<dbReference type="RefSeq" id="XP_009514374.1">
    <property type="nucleotide sequence ID" value="XM_009516079.1"/>
</dbReference>
<keyword evidence="1" id="KW-0863">Zinc-finger</keyword>